<dbReference type="PROSITE" id="PS51186">
    <property type="entry name" value="GNAT"/>
    <property type="match status" value="1"/>
</dbReference>
<evidence type="ECO:0000259" key="1">
    <source>
        <dbReference type="PROSITE" id="PS51186"/>
    </source>
</evidence>
<sequence>MVNLRRITEQDLNMIMEWRMSPEVTKYMYTDPILTLDGQKKWFEAIQNDDTCRYWIIELDNHLPVGVLNLINIDYINQKCDWGYYLGSLEARGKGLARILECNILDYVFYELKLNKLCCEVFSFNEAVVEIHKKFGSVVEGVYKDHIFKNGQFYDVVSMGITKHRWESLKKVMNYERLHIEL</sequence>
<dbReference type="InterPro" id="IPR020036">
    <property type="entry name" value="PseH"/>
</dbReference>
<dbReference type="Gene3D" id="3.40.630.30">
    <property type="match status" value="1"/>
</dbReference>
<dbReference type="Proteomes" id="UP000093482">
    <property type="component" value="Unassembled WGS sequence"/>
</dbReference>
<dbReference type="RefSeq" id="WP_066465085.1">
    <property type="nucleotide sequence ID" value="NZ_MATO01000041.1"/>
</dbReference>
<evidence type="ECO:0000313" key="3">
    <source>
        <dbReference type="Proteomes" id="UP000093482"/>
    </source>
</evidence>
<dbReference type="PANTHER" id="PTHR43415">
    <property type="entry name" value="SPERMIDINE N(1)-ACETYLTRANSFERASE"/>
    <property type="match status" value="1"/>
</dbReference>
<accession>A0A1C0YR65</accession>
<dbReference type="EMBL" id="MATO01000041">
    <property type="protein sequence ID" value="OCS89632.1"/>
    <property type="molecule type" value="Genomic_DNA"/>
</dbReference>
<dbReference type="InterPro" id="IPR016181">
    <property type="entry name" value="Acyl_CoA_acyltransferase"/>
</dbReference>
<dbReference type="NCBIfam" id="TIGR03585">
    <property type="entry name" value="PseH"/>
    <property type="match status" value="1"/>
</dbReference>
<protein>
    <submittedName>
        <fullName evidence="2">UDP-4-amino-4, 6-dideoxy-N-acetyl-beta-L-altrosamine N-acetyltransferase</fullName>
    </submittedName>
</protein>
<dbReference type="OrthoDB" id="9795206at2"/>
<keyword evidence="3" id="KW-1185">Reference proteome</keyword>
<gene>
    <name evidence="2" type="ORF">A6K76_12345</name>
</gene>
<dbReference type="SUPFAM" id="SSF55729">
    <property type="entry name" value="Acyl-CoA N-acyltransferases (Nat)"/>
    <property type="match status" value="1"/>
</dbReference>
<reference evidence="2 3" key="1">
    <citation type="submission" date="2016-07" db="EMBL/GenBank/DDBJ databases">
        <title>Caryophanon latum genome sequencing.</title>
        <authorList>
            <person name="Verma A."/>
            <person name="Pal Y."/>
            <person name="Krishnamurthi S."/>
        </authorList>
    </citation>
    <scope>NUCLEOTIDE SEQUENCE [LARGE SCALE GENOMIC DNA]</scope>
    <source>
        <strain evidence="2 3">DSM 14151</strain>
    </source>
</reference>
<feature type="domain" description="N-acetyltransferase" evidence="1">
    <location>
        <begin position="2"/>
        <end position="164"/>
    </location>
</feature>
<comment type="caution">
    <text evidence="2">The sequence shown here is derived from an EMBL/GenBank/DDBJ whole genome shotgun (WGS) entry which is preliminary data.</text>
</comment>
<dbReference type="Pfam" id="PF13302">
    <property type="entry name" value="Acetyltransf_3"/>
    <property type="match status" value="1"/>
</dbReference>
<proteinExistence type="predicted"/>
<dbReference type="PANTHER" id="PTHR43415:SF3">
    <property type="entry name" value="GNAT-FAMILY ACETYLTRANSFERASE"/>
    <property type="match status" value="1"/>
</dbReference>
<dbReference type="AlphaFoldDB" id="A0A1C0YR65"/>
<keyword evidence="2" id="KW-0808">Transferase</keyword>
<name>A0A1C0YR65_9BACL</name>
<evidence type="ECO:0000313" key="2">
    <source>
        <dbReference type="EMBL" id="OCS89632.1"/>
    </source>
</evidence>
<dbReference type="GO" id="GO:0016747">
    <property type="term" value="F:acyltransferase activity, transferring groups other than amino-acyl groups"/>
    <property type="evidence" value="ECO:0007669"/>
    <property type="project" value="InterPro"/>
</dbReference>
<organism evidence="2 3">
    <name type="scientific">Caryophanon latum</name>
    <dbReference type="NCBI Taxonomy" id="33977"/>
    <lineage>
        <taxon>Bacteria</taxon>
        <taxon>Bacillati</taxon>
        <taxon>Bacillota</taxon>
        <taxon>Bacilli</taxon>
        <taxon>Bacillales</taxon>
        <taxon>Caryophanaceae</taxon>
        <taxon>Caryophanon</taxon>
    </lineage>
</organism>
<dbReference type="InterPro" id="IPR000182">
    <property type="entry name" value="GNAT_dom"/>
</dbReference>